<dbReference type="Pfam" id="PF11906">
    <property type="entry name" value="DUF3426"/>
    <property type="match status" value="1"/>
</dbReference>
<reference evidence="2 3" key="1">
    <citation type="journal article" date="2019" name="ISME J.">
        <title>Candidatus Macondimonas diazotrophica, a novel gammaproteobacterial genus dominating crude-oil-contaminated coastal sediments.</title>
        <authorList>
            <person name="Karthikeyan S."/>
            <person name="Konstantinidis K."/>
        </authorList>
    </citation>
    <scope>NUCLEOTIDE SEQUENCE [LARGE SCALE GENOMIC DNA]</scope>
    <source>
        <strain evidence="2 3">KTK01</strain>
    </source>
</reference>
<name>A0A4Z0FD06_9GAMM</name>
<dbReference type="AlphaFoldDB" id="A0A4Z0FD06"/>
<accession>A0A4Z0FD06</accession>
<dbReference type="InterPro" id="IPR021834">
    <property type="entry name" value="DUF3426"/>
</dbReference>
<dbReference type="InterPro" id="IPR011723">
    <property type="entry name" value="Znf/thioredoxin_put"/>
</dbReference>
<proteinExistence type="predicted"/>
<comment type="caution">
    <text evidence="2">The sequence shown here is derived from an EMBL/GenBank/DDBJ whole genome shotgun (WGS) entry which is preliminary data.</text>
</comment>
<evidence type="ECO:0000313" key="3">
    <source>
        <dbReference type="Proteomes" id="UP000297890"/>
    </source>
</evidence>
<sequence>MYVDCPACQTRLEVRASHLRAARGMVCCSICKHHFDALEGLHDDDPLPRSPLPVESIDAGDTKVNPVGFDQAPDPQADTMEWPTVEVVEPTRPDAPVRRRIDPADWRWLTMGVLAGGLLGLQVLMVFGPRWLADPDWRPFLDWNCARLQAIGVNCRLPPLIDLRQLTVDAHRFTTHPQRNGGLLFEAELVNHASYAQGYPRLRLSVEDPWGGAMAIGTFGPETYVPEFAARGAVLVPGERVPIRLELLDPGREAAGYRFELVEPE</sequence>
<protein>
    <submittedName>
        <fullName evidence="2">DUF3426 domain-containing protein</fullName>
    </submittedName>
</protein>
<dbReference type="Proteomes" id="UP000297890">
    <property type="component" value="Unassembled WGS sequence"/>
</dbReference>
<organism evidence="2 3">
    <name type="scientific">Candidatus Macondimonas diazotrophica</name>
    <dbReference type="NCBI Taxonomy" id="2305248"/>
    <lineage>
        <taxon>Bacteria</taxon>
        <taxon>Pseudomonadati</taxon>
        <taxon>Pseudomonadota</taxon>
        <taxon>Gammaproteobacteria</taxon>
        <taxon>Chromatiales</taxon>
        <taxon>Ectothiorhodospiraceae</taxon>
        <taxon>Candidatus Macondimonas</taxon>
    </lineage>
</organism>
<keyword evidence="3" id="KW-1185">Reference proteome</keyword>
<evidence type="ECO:0000256" key="1">
    <source>
        <dbReference type="SAM" id="Phobius"/>
    </source>
</evidence>
<keyword evidence="1" id="KW-0472">Membrane</keyword>
<dbReference type="OrthoDB" id="6717714at2"/>
<feature type="transmembrane region" description="Helical" evidence="1">
    <location>
        <begin position="108"/>
        <end position="132"/>
    </location>
</feature>
<gene>
    <name evidence="2" type="ORF">E4680_01000</name>
</gene>
<dbReference type="RefSeq" id="WP_135280504.1">
    <property type="nucleotide sequence ID" value="NZ_SRIO01000001.1"/>
</dbReference>
<keyword evidence="1" id="KW-1133">Transmembrane helix</keyword>
<dbReference type="EMBL" id="SRIO01000001">
    <property type="protein sequence ID" value="TFZ84144.1"/>
    <property type="molecule type" value="Genomic_DNA"/>
</dbReference>
<evidence type="ECO:0000313" key="2">
    <source>
        <dbReference type="EMBL" id="TFZ84144.1"/>
    </source>
</evidence>
<keyword evidence="1" id="KW-0812">Transmembrane</keyword>
<dbReference type="NCBIfam" id="TIGR02098">
    <property type="entry name" value="MJ0042_CXXC"/>
    <property type="match status" value="1"/>
</dbReference>